<name>A0A814YPA1_9BILA</name>
<proteinExistence type="inferred from homology"/>
<evidence type="ECO:0000256" key="4">
    <source>
        <dbReference type="ARBA" id="ARBA00022737"/>
    </source>
</evidence>
<evidence type="ECO:0000256" key="3">
    <source>
        <dbReference type="ARBA" id="ARBA00022723"/>
    </source>
</evidence>
<organism evidence="8 10">
    <name type="scientific">Didymodactylos carnosus</name>
    <dbReference type="NCBI Taxonomy" id="1234261"/>
    <lineage>
        <taxon>Eukaryota</taxon>
        <taxon>Metazoa</taxon>
        <taxon>Spiralia</taxon>
        <taxon>Gnathifera</taxon>
        <taxon>Rotifera</taxon>
        <taxon>Eurotatoria</taxon>
        <taxon>Bdelloidea</taxon>
        <taxon>Philodinida</taxon>
        <taxon>Philodinidae</taxon>
        <taxon>Didymodactylos</taxon>
    </lineage>
</organism>
<evidence type="ECO:0000256" key="5">
    <source>
        <dbReference type="ARBA" id="ARBA00022837"/>
    </source>
</evidence>
<dbReference type="Proteomes" id="UP000681722">
    <property type="component" value="Unassembled WGS sequence"/>
</dbReference>
<dbReference type="InterPro" id="IPR011992">
    <property type="entry name" value="EF-hand-dom_pair"/>
</dbReference>
<comment type="caution">
    <text evidence="8">The sequence shown here is derived from an EMBL/GenBank/DDBJ whole genome shotgun (WGS) entry which is preliminary data.</text>
</comment>
<accession>A0A814YPA1</accession>
<dbReference type="CDD" id="cd00051">
    <property type="entry name" value="EFh"/>
    <property type="match status" value="1"/>
</dbReference>
<comment type="similarity">
    <text evidence="1">Belongs to the recoverin family.</text>
</comment>
<evidence type="ECO:0000256" key="2">
    <source>
        <dbReference type="ARBA" id="ARBA00022707"/>
    </source>
</evidence>
<dbReference type="InterPro" id="IPR018247">
    <property type="entry name" value="EF_Hand_1_Ca_BS"/>
</dbReference>
<dbReference type="PROSITE" id="PS50222">
    <property type="entry name" value="EF_HAND_2"/>
    <property type="match status" value="1"/>
</dbReference>
<evidence type="ECO:0000256" key="1">
    <source>
        <dbReference type="ARBA" id="ARBA00006049"/>
    </source>
</evidence>
<protein>
    <recommendedName>
        <fullName evidence="7">EF-hand domain-containing protein</fullName>
    </recommendedName>
</protein>
<keyword evidence="4" id="KW-0677">Repeat</keyword>
<evidence type="ECO:0000313" key="8">
    <source>
        <dbReference type="EMBL" id="CAF1231500.1"/>
    </source>
</evidence>
<reference evidence="8" key="1">
    <citation type="submission" date="2021-02" db="EMBL/GenBank/DDBJ databases">
        <authorList>
            <person name="Nowell W R."/>
        </authorList>
    </citation>
    <scope>NUCLEOTIDE SEQUENCE</scope>
</reference>
<dbReference type="SUPFAM" id="SSF47473">
    <property type="entry name" value="EF-hand"/>
    <property type="match status" value="1"/>
</dbReference>
<dbReference type="InterPro" id="IPR028846">
    <property type="entry name" value="Recoverin"/>
</dbReference>
<evidence type="ECO:0000313" key="9">
    <source>
        <dbReference type="EMBL" id="CAF3994133.1"/>
    </source>
</evidence>
<dbReference type="OrthoDB" id="9975509at2759"/>
<keyword evidence="6" id="KW-0449">Lipoprotein</keyword>
<dbReference type="InterPro" id="IPR002048">
    <property type="entry name" value="EF_hand_dom"/>
</dbReference>
<sequence>MGNQQQCPRFRQWDLQSLERSSGIPQQQLLQLYDEFKRSAGRDGQLDKQEFQQLARRLGMPANEQYHPFRAFDTDRSGKLSFEEFVSAVVLMNQGGNQAHKFQYVIDQYNPNRQQGYITPEYGQQVFSSMNQFYGTQGDPCEMWEQIDNGRGGVSRDEFVNYLSQNSPYAQKFGGGRGSC</sequence>
<dbReference type="PANTHER" id="PTHR23055">
    <property type="entry name" value="CALCIUM BINDING PROTEINS"/>
    <property type="match status" value="1"/>
</dbReference>
<dbReference type="EMBL" id="CAJOBC010009690">
    <property type="protein sequence ID" value="CAF3994133.1"/>
    <property type="molecule type" value="Genomic_DNA"/>
</dbReference>
<keyword evidence="3" id="KW-0479">Metal-binding</keyword>
<keyword evidence="10" id="KW-1185">Reference proteome</keyword>
<dbReference type="Proteomes" id="UP000663829">
    <property type="component" value="Unassembled WGS sequence"/>
</dbReference>
<dbReference type="PROSITE" id="PS00018">
    <property type="entry name" value="EF_HAND_1"/>
    <property type="match status" value="1"/>
</dbReference>
<evidence type="ECO:0000256" key="6">
    <source>
        <dbReference type="ARBA" id="ARBA00023288"/>
    </source>
</evidence>
<dbReference type="GO" id="GO:0005509">
    <property type="term" value="F:calcium ion binding"/>
    <property type="evidence" value="ECO:0007669"/>
    <property type="project" value="InterPro"/>
</dbReference>
<keyword evidence="2" id="KW-0519">Myristate</keyword>
<dbReference type="AlphaFoldDB" id="A0A814YPA1"/>
<dbReference type="Pfam" id="PF13833">
    <property type="entry name" value="EF-hand_8"/>
    <property type="match status" value="1"/>
</dbReference>
<dbReference type="PANTHER" id="PTHR23055:SF178">
    <property type="entry name" value="NEUROCALCIN HOMOLOG"/>
    <property type="match status" value="1"/>
</dbReference>
<dbReference type="EMBL" id="CAJNOQ010009685">
    <property type="protein sequence ID" value="CAF1231500.1"/>
    <property type="molecule type" value="Genomic_DNA"/>
</dbReference>
<feature type="domain" description="EF-hand" evidence="7">
    <location>
        <begin position="69"/>
        <end position="95"/>
    </location>
</feature>
<evidence type="ECO:0000313" key="10">
    <source>
        <dbReference type="Proteomes" id="UP000663829"/>
    </source>
</evidence>
<evidence type="ECO:0000259" key="7">
    <source>
        <dbReference type="PROSITE" id="PS50222"/>
    </source>
</evidence>
<gene>
    <name evidence="8" type="ORF">GPM918_LOCUS25198</name>
    <name evidence="9" type="ORF">SRO942_LOCUS25202</name>
</gene>
<keyword evidence="5" id="KW-0106">Calcium</keyword>
<dbReference type="Gene3D" id="1.10.238.10">
    <property type="entry name" value="EF-hand"/>
    <property type="match status" value="1"/>
</dbReference>